<evidence type="ECO:0000256" key="1">
    <source>
        <dbReference type="ARBA" id="ARBA00004651"/>
    </source>
</evidence>
<dbReference type="PANTHER" id="PTHR30572:SF18">
    <property type="entry name" value="ABC-TYPE MACROLIDE FAMILY EXPORT SYSTEM PERMEASE COMPONENT 2"/>
    <property type="match status" value="1"/>
</dbReference>
<dbReference type="RefSeq" id="WP_258423203.1">
    <property type="nucleotide sequence ID" value="NZ_JANSUY010000005.1"/>
</dbReference>
<proteinExistence type="predicted"/>
<gene>
    <name evidence="8" type="ORF">NU887_09890</name>
</gene>
<dbReference type="InterPro" id="IPR025857">
    <property type="entry name" value="MacB_PCD"/>
</dbReference>
<evidence type="ECO:0000313" key="8">
    <source>
        <dbReference type="EMBL" id="MCR9015346.1"/>
    </source>
</evidence>
<sequence>MIKNYFITAWRNIIRQKSFSAINIFGLAMGLACCLILMAFVRQELSYDHFHTNSNRIFRVAQRVDGNQNWAWTGGAVAPMMVKEFDQVESAVRIHRISTYLRPADGPNQKESFREEKFTFADEGFFEVFDFPLLSGTTTGVLDDPFQILLTESMAKKYFGKEDPIGKSLISTGDFEFVVKGVLKDLPSNTHLDFDFITSLNSFKATESYPLTAEFGSFWWPFCYTYVKLKDASEVDFINQGTMEASKKARSEEEAKKYVPFLQPITDIHLDNSYQSELSPSTPKSTVYIFLSIGIFILILACINFINLSTARAIKRMKEIGIRKVTGAKKSQLVLQFFTESFLVNVFAMVLALVLVEILLPVFSGLLQQEIPFNLFADRQVWLFLLITLAVSTFLSGFFPALYLSGLKPNLILKGTTFQSNKSALRQSLVVLQFVMSGILVFCATVAYFQQSYMRKADLGFDRENIISISMGEVSRLNRESLTNAYKQFSFVENVLGSSARPGIDAGWGPQFSYEGQNPNDQNWINQQYIDFNYFETIGVELVAGREFSPEFNDKGDAFKMREMFPAVRNGGFIINESLAKLMGLSPEESLGKPIEVFTEENGQRFLDFHGNVIGVVKDYQTSDLRFQIFPTVYMPVQNDHFDASSHLLVKINTDDIPQVAATLSSKWKEFNPSIPFEFSVLEDSLIKQYDRETRLSNLLGLFALLTLLISSLGLLGLSIFMAEGRRKEIGIRKVMGASPLSIVHQLTKDFLKPVIIAIVLALPIGFYIMVTWLEQFANKVQMQVGFFVLTAAVAILIAWLTIAIQSWRAATDNPVDSLKSE</sequence>
<dbReference type="GO" id="GO:0022857">
    <property type="term" value="F:transmembrane transporter activity"/>
    <property type="evidence" value="ECO:0007669"/>
    <property type="project" value="TreeGrafter"/>
</dbReference>
<name>A0A9X2P5R5_9BACT</name>
<keyword evidence="4 6" id="KW-1133">Transmembrane helix</keyword>
<feature type="transmembrane region" description="Helical" evidence="6">
    <location>
        <begin position="21"/>
        <end position="41"/>
    </location>
</feature>
<keyword evidence="2" id="KW-1003">Cell membrane</keyword>
<dbReference type="AlphaFoldDB" id="A0A9X2P5R5"/>
<feature type="transmembrane region" description="Helical" evidence="6">
    <location>
        <begin position="786"/>
        <end position="805"/>
    </location>
</feature>
<dbReference type="InterPro" id="IPR050250">
    <property type="entry name" value="Macrolide_Exporter_MacB"/>
</dbReference>
<dbReference type="InterPro" id="IPR000014">
    <property type="entry name" value="PAS"/>
</dbReference>
<comment type="subcellular location">
    <subcellularLocation>
        <location evidence="1">Cell membrane</location>
        <topology evidence="1">Multi-pass membrane protein</topology>
    </subcellularLocation>
</comment>
<reference evidence="8" key="1">
    <citation type="submission" date="2022-08" db="EMBL/GenBank/DDBJ databases">
        <authorList>
            <person name="Zhang D."/>
        </authorList>
    </citation>
    <scope>NUCLEOTIDE SEQUENCE</scope>
    <source>
        <strain evidence="8">XJ19-11</strain>
    </source>
</reference>
<dbReference type="GO" id="GO:0005886">
    <property type="term" value="C:plasma membrane"/>
    <property type="evidence" value="ECO:0007669"/>
    <property type="project" value="UniProtKB-SubCell"/>
</dbReference>
<keyword evidence="3 6" id="KW-0812">Transmembrane</keyword>
<evidence type="ECO:0000256" key="4">
    <source>
        <dbReference type="ARBA" id="ARBA00022989"/>
    </source>
</evidence>
<feature type="transmembrane region" description="Helical" evidence="6">
    <location>
        <begin position="699"/>
        <end position="723"/>
    </location>
</feature>
<evidence type="ECO:0000256" key="6">
    <source>
        <dbReference type="SAM" id="Phobius"/>
    </source>
</evidence>
<evidence type="ECO:0000259" key="7">
    <source>
        <dbReference type="PROSITE" id="PS50112"/>
    </source>
</evidence>
<feature type="transmembrane region" description="Helical" evidence="6">
    <location>
        <begin position="428"/>
        <end position="449"/>
    </location>
</feature>
<evidence type="ECO:0000256" key="5">
    <source>
        <dbReference type="ARBA" id="ARBA00023136"/>
    </source>
</evidence>
<dbReference type="InterPro" id="IPR003838">
    <property type="entry name" value="ABC3_permease_C"/>
</dbReference>
<feature type="domain" description="PAS" evidence="7">
    <location>
        <begin position="575"/>
        <end position="602"/>
    </location>
</feature>
<dbReference type="EMBL" id="JANSUY010000005">
    <property type="protein sequence ID" value="MCR9015346.1"/>
    <property type="molecule type" value="Genomic_DNA"/>
</dbReference>
<comment type="caution">
    <text evidence="8">The sequence shown here is derived from an EMBL/GenBank/DDBJ whole genome shotgun (WGS) entry which is preliminary data.</text>
</comment>
<evidence type="ECO:0000256" key="2">
    <source>
        <dbReference type="ARBA" id="ARBA00022475"/>
    </source>
</evidence>
<organism evidence="8 9">
    <name type="scientific">Aquiflexum gelatinilyticum</name>
    <dbReference type="NCBI Taxonomy" id="2961943"/>
    <lineage>
        <taxon>Bacteria</taxon>
        <taxon>Pseudomonadati</taxon>
        <taxon>Bacteroidota</taxon>
        <taxon>Cytophagia</taxon>
        <taxon>Cytophagales</taxon>
        <taxon>Cyclobacteriaceae</taxon>
        <taxon>Aquiflexum</taxon>
    </lineage>
</organism>
<evidence type="ECO:0000256" key="3">
    <source>
        <dbReference type="ARBA" id="ARBA00022692"/>
    </source>
</evidence>
<dbReference type="Pfam" id="PF02687">
    <property type="entry name" value="FtsX"/>
    <property type="match status" value="2"/>
</dbReference>
<dbReference type="PROSITE" id="PS51257">
    <property type="entry name" value="PROKAR_LIPOPROTEIN"/>
    <property type="match status" value="1"/>
</dbReference>
<keyword evidence="5 6" id="KW-0472">Membrane</keyword>
<feature type="transmembrane region" description="Helical" evidence="6">
    <location>
        <begin position="755"/>
        <end position="774"/>
    </location>
</feature>
<keyword evidence="9" id="KW-1185">Reference proteome</keyword>
<dbReference type="PROSITE" id="PS50112">
    <property type="entry name" value="PAS"/>
    <property type="match status" value="1"/>
</dbReference>
<protein>
    <submittedName>
        <fullName evidence="8">ABC transporter permease</fullName>
    </submittedName>
</protein>
<dbReference type="PANTHER" id="PTHR30572">
    <property type="entry name" value="MEMBRANE COMPONENT OF TRANSPORTER-RELATED"/>
    <property type="match status" value="1"/>
</dbReference>
<accession>A0A9X2P5R5</accession>
<feature type="transmembrane region" description="Helical" evidence="6">
    <location>
        <begin position="342"/>
        <end position="363"/>
    </location>
</feature>
<dbReference type="Proteomes" id="UP001142175">
    <property type="component" value="Unassembled WGS sequence"/>
</dbReference>
<evidence type="ECO:0000313" key="9">
    <source>
        <dbReference type="Proteomes" id="UP001142175"/>
    </source>
</evidence>
<feature type="transmembrane region" description="Helical" evidence="6">
    <location>
        <begin position="383"/>
        <end position="407"/>
    </location>
</feature>
<feature type="transmembrane region" description="Helical" evidence="6">
    <location>
        <begin position="287"/>
        <end position="308"/>
    </location>
</feature>
<dbReference type="Pfam" id="PF12704">
    <property type="entry name" value="MacB_PCD"/>
    <property type="match status" value="1"/>
</dbReference>